<keyword evidence="3 5" id="KW-1133">Transmembrane helix</keyword>
<gene>
    <name evidence="8" type="ORF">BV898_13163</name>
</gene>
<proteinExistence type="predicted"/>
<dbReference type="EMBL" id="MTYJ01000141">
    <property type="protein sequence ID" value="OQV12598.1"/>
    <property type="molecule type" value="Genomic_DNA"/>
</dbReference>
<feature type="domain" description="Receptor ligand binding region" evidence="7">
    <location>
        <begin position="120"/>
        <end position="397"/>
    </location>
</feature>
<evidence type="ECO:0000313" key="8">
    <source>
        <dbReference type="EMBL" id="OQV12598.1"/>
    </source>
</evidence>
<comment type="subcellular location">
    <subcellularLocation>
        <location evidence="1">Membrane</location>
    </subcellularLocation>
</comment>
<dbReference type="InterPro" id="IPR001828">
    <property type="entry name" value="ANF_lig-bd_rcpt"/>
</dbReference>
<accession>A0A1W0WBP7</accession>
<protein>
    <recommendedName>
        <fullName evidence="7">Receptor ligand binding region domain-containing protein</fullName>
    </recommendedName>
</protein>
<evidence type="ECO:0000256" key="4">
    <source>
        <dbReference type="ARBA" id="ARBA00023136"/>
    </source>
</evidence>
<dbReference type="Pfam" id="PF01094">
    <property type="entry name" value="ANF_receptor"/>
    <property type="match status" value="1"/>
</dbReference>
<dbReference type="InterPro" id="IPR028082">
    <property type="entry name" value="Peripla_BP_I"/>
</dbReference>
<name>A0A1W0WBP7_HYPEX</name>
<dbReference type="Gene3D" id="3.40.50.2300">
    <property type="match status" value="2"/>
</dbReference>
<dbReference type="GO" id="GO:0016020">
    <property type="term" value="C:membrane"/>
    <property type="evidence" value="ECO:0007669"/>
    <property type="project" value="UniProtKB-SubCell"/>
</dbReference>
<dbReference type="AlphaFoldDB" id="A0A1W0WBP7"/>
<evidence type="ECO:0000256" key="1">
    <source>
        <dbReference type="ARBA" id="ARBA00004370"/>
    </source>
</evidence>
<keyword evidence="4 5" id="KW-0472">Membrane</keyword>
<feature type="chain" id="PRO_5012574080" description="Receptor ligand binding region domain-containing protein" evidence="6">
    <location>
        <begin position="25"/>
        <end position="509"/>
    </location>
</feature>
<keyword evidence="6" id="KW-0732">Signal</keyword>
<feature type="transmembrane region" description="Helical" evidence="5">
    <location>
        <begin position="453"/>
        <end position="476"/>
    </location>
</feature>
<evidence type="ECO:0000256" key="6">
    <source>
        <dbReference type="SAM" id="SignalP"/>
    </source>
</evidence>
<evidence type="ECO:0000256" key="5">
    <source>
        <dbReference type="SAM" id="Phobius"/>
    </source>
</evidence>
<evidence type="ECO:0000256" key="2">
    <source>
        <dbReference type="ARBA" id="ARBA00022692"/>
    </source>
</evidence>
<comment type="caution">
    <text evidence="8">The sequence shown here is derived from an EMBL/GenBank/DDBJ whole genome shotgun (WGS) entry which is preliminary data.</text>
</comment>
<dbReference type="SUPFAM" id="SSF53822">
    <property type="entry name" value="Periplasmic binding protein-like I"/>
    <property type="match status" value="1"/>
</dbReference>
<feature type="signal peptide" evidence="6">
    <location>
        <begin position="1"/>
        <end position="24"/>
    </location>
</feature>
<keyword evidence="9" id="KW-1185">Reference proteome</keyword>
<keyword evidence="2 5" id="KW-0812">Transmembrane</keyword>
<reference evidence="9" key="1">
    <citation type="submission" date="2017-01" db="EMBL/GenBank/DDBJ databases">
        <title>Comparative genomics of anhydrobiosis in the tardigrade Hypsibius dujardini.</title>
        <authorList>
            <person name="Yoshida Y."/>
            <person name="Koutsovoulos G."/>
            <person name="Laetsch D."/>
            <person name="Stevens L."/>
            <person name="Kumar S."/>
            <person name="Horikawa D."/>
            <person name="Ishino K."/>
            <person name="Komine S."/>
            <person name="Tomita M."/>
            <person name="Blaxter M."/>
            <person name="Arakawa K."/>
        </authorList>
    </citation>
    <scope>NUCLEOTIDE SEQUENCE [LARGE SCALE GENOMIC DNA]</scope>
    <source>
        <strain evidence="9">Z151</strain>
    </source>
</reference>
<dbReference type="Proteomes" id="UP000192578">
    <property type="component" value="Unassembled WGS sequence"/>
</dbReference>
<evidence type="ECO:0000259" key="7">
    <source>
        <dbReference type="Pfam" id="PF01094"/>
    </source>
</evidence>
<sequence length="509" mass="57319">MICNKDRLFKLILWLIVVNKSATSTVTRRIKTINIATPGSLTVSSATGLPFIAPAIESAIQELQREYAGVFNWTWDLIYDKSITNYTDFPYSADDLVAKWYYKQRPPADLTVLLYAGGPESETINRLAAGWNTLMITSTATVPTQRNKELSPSWLTTGCCLSTNFVKPYVYLMKANNWTSLYLVVDAGTITTPTVARDVSDAIKNIKGTQHTVFTIPVGSRNEDTYDTALREFRRSSRVLFFFGHSDSLKALLIYVTLEPFRNIAMFGNLTSLVDKDEYLKRAFGSLIVVTIAQYINQPGPEATSRFAQWKSISSTEFNYTYRQTEQLSPHVASAYYTMLLLAEVLNETLEDNPDMNLLDGSALARRFFNRTVKIDSLSVYVDEAGERRTDMEIRQFNNETGDFETIIIQSGSNEKITQIRLLSWHGTGRFPSNEPVCGYAGNNPRCSQEGTWTAIMVSAVMVGIGLILATIGVGYSWRRYMAAQADFRSWWDLSDWRVSSSRTLMPCA</sequence>
<organism evidence="8 9">
    <name type="scientific">Hypsibius exemplaris</name>
    <name type="common">Freshwater tardigrade</name>
    <dbReference type="NCBI Taxonomy" id="2072580"/>
    <lineage>
        <taxon>Eukaryota</taxon>
        <taxon>Metazoa</taxon>
        <taxon>Ecdysozoa</taxon>
        <taxon>Tardigrada</taxon>
        <taxon>Eutardigrada</taxon>
        <taxon>Parachela</taxon>
        <taxon>Hypsibioidea</taxon>
        <taxon>Hypsibiidae</taxon>
        <taxon>Hypsibius</taxon>
    </lineage>
</organism>
<evidence type="ECO:0000256" key="3">
    <source>
        <dbReference type="ARBA" id="ARBA00022989"/>
    </source>
</evidence>
<evidence type="ECO:0000313" key="9">
    <source>
        <dbReference type="Proteomes" id="UP000192578"/>
    </source>
</evidence>